<protein>
    <submittedName>
        <fullName evidence="4">MmgE/PrpD family protein</fullName>
    </submittedName>
</protein>
<dbReference type="PANTHER" id="PTHR16943">
    <property type="entry name" value="2-METHYLCITRATE DEHYDRATASE-RELATED"/>
    <property type="match status" value="1"/>
</dbReference>
<keyword evidence="5" id="KW-1185">Reference proteome</keyword>
<dbReference type="PANTHER" id="PTHR16943:SF8">
    <property type="entry name" value="2-METHYLCITRATE DEHYDRATASE"/>
    <property type="match status" value="1"/>
</dbReference>
<comment type="similarity">
    <text evidence="1">Belongs to the PrpD family.</text>
</comment>
<dbReference type="RefSeq" id="WP_121625233.1">
    <property type="nucleotide sequence ID" value="NZ_JACIIW010000002.1"/>
</dbReference>
<gene>
    <name evidence="4" type="ORF">D9R14_20545</name>
</gene>
<dbReference type="OrthoDB" id="9795089at2"/>
<name>A0A3L6ZZK0_9HYPH</name>
<sequence>MRSEAPSGDVTRRLAAFCAGLSFADLDAAARRAVGRHLLDTLGAAVAGSQGLPARIAARTLAEVGSDGPMPVPGMAGGWNRLAAAYLMGASAHGLEVDDGYRAGSVHPGAPVIPAVLAAAWGGKVSGARAAAAIAVGYEVVTRVAETVHPASRRRGFHNTSITGVLGAAAAAASVLGLDAGRTAHALGIASSSAAGLFAFLHGGGEIKRLHPGLAAREGLYAALLARNGMTGPAGVLEGEDGFLQAFGDKADPSRLVAGLGESLNVTRCYIKPYACCRHLHPGMDGVRAAMADAGIGADDIDAVEIGTYAIAAGHAHGGWEDMPSAQMNYRFCVALAAREAQVGIAAFDTAHLSDPVLSDLAGRVHVAVEGEREAEYPRLRSARVTLRTKSGAAFESYVDEPLGSARHPLSDAALIAKFEELATPVLGARETAQLRARVGDLAALDDIDALLAPVAGLERTAS</sequence>
<dbReference type="InterPro" id="IPR042183">
    <property type="entry name" value="MmgE/PrpD_sf_1"/>
</dbReference>
<feature type="domain" description="MmgE/PrpD C-terminal" evidence="3">
    <location>
        <begin position="274"/>
        <end position="433"/>
    </location>
</feature>
<dbReference type="Pfam" id="PF03972">
    <property type="entry name" value="MmgE_PrpD_N"/>
    <property type="match status" value="1"/>
</dbReference>
<comment type="caution">
    <text evidence="4">The sequence shown here is derived from an EMBL/GenBank/DDBJ whole genome shotgun (WGS) entry which is preliminary data.</text>
</comment>
<evidence type="ECO:0000313" key="4">
    <source>
        <dbReference type="EMBL" id="RLP73234.1"/>
    </source>
</evidence>
<dbReference type="EMBL" id="RCTF01000023">
    <property type="protein sequence ID" value="RLP73234.1"/>
    <property type="molecule type" value="Genomic_DNA"/>
</dbReference>
<dbReference type="Proteomes" id="UP000269692">
    <property type="component" value="Unassembled WGS sequence"/>
</dbReference>
<feature type="domain" description="MmgE/PrpD N-terminal" evidence="2">
    <location>
        <begin position="12"/>
        <end position="254"/>
    </location>
</feature>
<dbReference type="Gene3D" id="1.10.4100.10">
    <property type="entry name" value="2-methylcitrate dehydratase PrpD"/>
    <property type="match status" value="1"/>
</dbReference>
<dbReference type="InterPro" id="IPR045336">
    <property type="entry name" value="MmgE_PrpD_N"/>
</dbReference>
<dbReference type="SUPFAM" id="SSF103378">
    <property type="entry name" value="2-methylcitrate dehydratase PrpD"/>
    <property type="match status" value="1"/>
</dbReference>
<dbReference type="GO" id="GO:0016829">
    <property type="term" value="F:lyase activity"/>
    <property type="evidence" value="ECO:0007669"/>
    <property type="project" value="InterPro"/>
</dbReference>
<reference evidence="4 5" key="1">
    <citation type="submission" date="2018-10" db="EMBL/GenBank/DDBJ databases">
        <title>Xanthobacter tagetidis genome sequencing and assembly.</title>
        <authorList>
            <person name="Maclea K.S."/>
            <person name="Goen A.E."/>
            <person name="Fatima S.A."/>
        </authorList>
    </citation>
    <scope>NUCLEOTIDE SEQUENCE [LARGE SCALE GENOMIC DNA]</scope>
    <source>
        <strain evidence="4 5">ATCC 700314</strain>
    </source>
</reference>
<organism evidence="4 5">
    <name type="scientific">Xanthobacter tagetidis</name>
    <dbReference type="NCBI Taxonomy" id="60216"/>
    <lineage>
        <taxon>Bacteria</taxon>
        <taxon>Pseudomonadati</taxon>
        <taxon>Pseudomonadota</taxon>
        <taxon>Alphaproteobacteria</taxon>
        <taxon>Hyphomicrobiales</taxon>
        <taxon>Xanthobacteraceae</taxon>
        <taxon>Xanthobacter</taxon>
    </lineage>
</organism>
<dbReference type="Gene3D" id="3.30.1330.120">
    <property type="entry name" value="2-methylcitrate dehydratase PrpD"/>
    <property type="match status" value="1"/>
</dbReference>
<proteinExistence type="inferred from homology"/>
<dbReference type="InterPro" id="IPR005656">
    <property type="entry name" value="MmgE_PrpD"/>
</dbReference>
<dbReference type="InterPro" id="IPR045337">
    <property type="entry name" value="MmgE_PrpD_C"/>
</dbReference>
<dbReference type="AlphaFoldDB" id="A0A3L6ZZK0"/>
<evidence type="ECO:0000259" key="3">
    <source>
        <dbReference type="Pfam" id="PF19305"/>
    </source>
</evidence>
<evidence type="ECO:0000256" key="1">
    <source>
        <dbReference type="ARBA" id="ARBA00006174"/>
    </source>
</evidence>
<evidence type="ECO:0000259" key="2">
    <source>
        <dbReference type="Pfam" id="PF03972"/>
    </source>
</evidence>
<dbReference type="InterPro" id="IPR036148">
    <property type="entry name" value="MmgE/PrpD_sf"/>
</dbReference>
<evidence type="ECO:0000313" key="5">
    <source>
        <dbReference type="Proteomes" id="UP000269692"/>
    </source>
</evidence>
<accession>A0A3L6ZZK0</accession>
<dbReference type="InterPro" id="IPR042188">
    <property type="entry name" value="MmgE/PrpD_sf_2"/>
</dbReference>
<dbReference type="Pfam" id="PF19305">
    <property type="entry name" value="MmgE_PrpD_C"/>
    <property type="match status" value="1"/>
</dbReference>